<comment type="subunit">
    <text evidence="2">Homohexamer.</text>
</comment>
<evidence type="ECO:0000256" key="4">
    <source>
        <dbReference type="ARBA" id="ARBA00022723"/>
    </source>
</evidence>
<dbReference type="Gene3D" id="3.30.70.120">
    <property type="match status" value="1"/>
</dbReference>
<dbReference type="EMBL" id="CP014504">
    <property type="protein sequence ID" value="AMQ01046.1"/>
    <property type="molecule type" value="Genomic_DNA"/>
</dbReference>
<dbReference type="GO" id="GO:0016787">
    <property type="term" value="F:hydrolase activity"/>
    <property type="evidence" value="ECO:0007669"/>
    <property type="project" value="UniProtKB-KW"/>
</dbReference>
<dbReference type="KEGG" id="pcm:AY601_4197"/>
<dbReference type="PANTHER" id="PTHR13799:SF14">
    <property type="entry name" value="GTP CYCLOHYDROLASE 1 TYPE 2 HOMOLOG"/>
    <property type="match status" value="1"/>
</dbReference>
<evidence type="ECO:0000256" key="6">
    <source>
        <dbReference type="PIRSR" id="PIRSR602678-1"/>
    </source>
</evidence>
<dbReference type="RefSeq" id="WP_068404689.1">
    <property type="nucleotide sequence ID" value="NZ_CP014504.1"/>
</dbReference>
<dbReference type="InterPro" id="IPR015867">
    <property type="entry name" value="N-reg_PII/ATP_PRibTrfase_C"/>
</dbReference>
<dbReference type="InterPro" id="IPR017221">
    <property type="entry name" value="DUF34/NIF3_bac"/>
</dbReference>
<dbReference type="InterPro" id="IPR036069">
    <property type="entry name" value="DUF34/NIF3_sf"/>
</dbReference>
<proteinExistence type="inferred from homology"/>
<dbReference type="Proteomes" id="UP000071561">
    <property type="component" value="Chromosome"/>
</dbReference>
<feature type="binding site" evidence="6">
    <location>
        <position position="65"/>
    </location>
    <ligand>
        <name>a divalent metal cation</name>
        <dbReference type="ChEBI" id="CHEBI:60240"/>
        <label>1</label>
    </ligand>
</feature>
<dbReference type="NCBIfam" id="TIGR00486">
    <property type="entry name" value="YbgI_SA1388"/>
    <property type="match status" value="1"/>
</dbReference>
<feature type="binding site" evidence="6">
    <location>
        <position position="328"/>
    </location>
    <ligand>
        <name>a divalent metal cation</name>
        <dbReference type="ChEBI" id="CHEBI:60240"/>
        <label>1</label>
    </ligand>
</feature>
<accession>A0A127VI95</accession>
<dbReference type="PIRSF" id="PIRSF037489">
    <property type="entry name" value="UCP037489_NIF3_YqfO"/>
    <property type="match status" value="1"/>
</dbReference>
<evidence type="ECO:0000256" key="1">
    <source>
        <dbReference type="ARBA" id="ARBA00006964"/>
    </source>
</evidence>
<dbReference type="InterPro" id="IPR002678">
    <property type="entry name" value="DUF34/NIF3"/>
</dbReference>
<evidence type="ECO:0000313" key="8">
    <source>
        <dbReference type="Proteomes" id="UP000071561"/>
    </source>
</evidence>
<reference evidence="7 8" key="1">
    <citation type="submission" date="2016-03" db="EMBL/GenBank/DDBJ databases">
        <title>Complete genome sequence of Pedobacter cryoconitis PAMC 27485.</title>
        <authorList>
            <person name="Lee J."/>
            <person name="Kim O.-S."/>
        </authorList>
    </citation>
    <scope>NUCLEOTIDE SEQUENCE [LARGE SCALE GENOMIC DNA]</scope>
    <source>
        <strain evidence="7 8">PAMC 27485</strain>
    </source>
</reference>
<dbReference type="Pfam" id="PF01784">
    <property type="entry name" value="DUF34_NIF3"/>
    <property type="match status" value="1"/>
</dbReference>
<evidence type="ECO:0000256" key="3">
    <source>
        <dbReference type="ARBA" id="ARBA00022112"/>
    </source>
</evidence>
<keyword evidence="7" id="KW-0378">Hydrolase</keyword>
<keyword evidence="4 5" id="KW-0479">Metal-binding</keyword>
<feature type="binding site" evidence="6">
    <location>
        <position position="332"/>
    </location>
    <ligand>
        <name>a divalent metal cation</name>
        <dbReference type="ChEBI" id="CHEBI:60240"/>
        <label>1</label>
    </ligand>
</feature>
<dbReference type="OrthoDB" id="9792792at2"/>
<feature type="binding site" evidence="6">
    <location>
        <position position="66"/>
    </location>
    <ligand>
        <name>a divalent metal cation</name>
        <dbReference type="ChEBI" id="CHEBI:60240"/>
        <label>1</label>
    </ligand>
</feature>
<comment type="similarity">
    <text evidence="1 5">Belongs to the GTP cyclohydrolase I type 2/NIF3 family.</text>
</comment>
<dbReference type="PANTHER" id="PTHR13799">
    <property type="entry name" value="NGG1 INTERACTING FACTOR 3"/>
    <property type="match status" value="1"/>
</dbReference>
<dbReference type="Gene3D" id="3.40.1390.30">
    <property type="entry name" value="NIF3 (NGG1p interacting factor 3)-like"/>
    <property type="match status" value="1"/>
</dbReference>
<evidence type="ECO:0000256" key="5">
    <source>
        <dbReference type="PIRNR" id="PIRNR037489"/>
    </source>
</evidence>
<evidence type="ECO:0000256" key="2">
    <source>
        <dbReference type="ARBA" id="ARBA00011643"/>
    </source>
</evidence>
<dbReference type="GO" id="GO:0005737">
    <property type="term" value="C:cytoplasm"/>
    <property type="evidence" value="ECO:0007669"/>
    <property type="project" value="TreeGrafter"/>
</dbReference>
<sequence>MTRLAVITKHLEAYAPLNYQEDYDNSGLLTGDMNQEITGALVALDCTEDVVDEAIARNCNLIITHHPIVFKGLKKFTGKNYVERVIVKAIQNNIALYAIHTNLDSVQHGVNGVICKRLGLKQPKILAPKDGILKKLVTFCPTAQVNRLREALFAAGAGNIANYSECSFNAVGVGTFKASAGTQPFVGQQGVQHQEPEVRIETVFLIQDERKVLLALLENHPYEEVAYDIYPLENKLNTVGSGMVGWLDEEMDAADFLRFVKSRMNVSVIRHTKDTGRKIKKVAVCGGSGSFLLGNAIAAGADAFITSDFKYHEFFDADGKLIIADIGHFESEQFTSDLLVDIVQRKFPELPVRLTEVNTNPIQYFY</sequence>
<dbReference type="SUPFAM" id="SSF102705">
    <property type="entry name" value="NIF3 (NGG1p interacting factor 3)-like"/>
    <property type="match status" value="1"/>
</dbReference>
<dbReference type="FunFam" id="3.40.1390.30:FF:000001">
    <property type="entry name" value="GTP cyclohydrolase 1 type 2"/>
    <property type="match status" value="1"/>
</dbReference>
<evidence type="ECO:0000313" key="7">
    <source>
        <dbReference type="EMBL" id="AMQ01046.1"/>
    </source>
</evidence>
<protein>
    <recommendedName>
        <fullName evidence="3 5">GTP cyclohydrolase 1 type 2 homolog</fullName>
    </recommendedName>
</protein>
<dbReference type="PATRIC" id="fig|188932.3.peg.4355"/>
<feature type="binding site" evidence="6">
    <location>
        <position position="104"/>
    </location>
    <ligand>
        <name>a divalent metal cation</name>
        <dbReference type="ChEBI" id="CHEBI:60240"/>
        <label>1</label>
    </ligand>
</feature>
<keyword evidence="8" id="KW-1185">Reference proteome</keyword>
<gene>
    <name evidence="7" type="ORF">AY601_4197</name>
</gene>
<dbReference type="AlphaFoldDB" id="A0A127VI95"/>
<dbReference type="GO" id="GO:0046872">
    <property type="term" value="F:metal ion binding"/>
    <property type="evidence" value="ECO:0007669"/>
    <property type="project" value="UniProtKB-UniRule"/>
</dbReference>
<name>A0A127VI95_9SPHI</name>
<organism evidence="7 8">
    <name type="scientific">Pedobacter cryoconitis</name>
    <dbReference type="NCBI Taxonomy" id="188932"/>
    <lineage>
        <taxon>Bacteria</taxon>
        <taxon>Pseudomonadati</taxon>
        <taxon>Bacteroidota</taxon>
        <taxon>Sphingobacteriia</taxon>
        <taxon>Sphingobacteriales</taxon>
        <taxon>Sphingobacteriaceae</taxon>
        <taxon>Pedobacter</taxon>
    </lineage>
</organism>